<dbReference type="Proteomes" id="UP000761534">
    <property type="component" value="Unassembled WGS sequence"/>
</dbReference>
<dbReference type="PANTHER" id="PTHR44051">
    <property type="entry name" value="GLUTATHIONE S-TRANSFERASE-RELATED"/>
    <property type="match status" value="1"/>
</dbReference>
<name>A0A642V1J2_9ASCO</name>
<dbReference type="InterPro" id="IPR010987">
    <property type="entry name" value="Glutathione-S-Trfase_C-like"/>
</dbReference>
<feature type="domain" description="GST N-terminal" evidence="3">
    <location>
        <begin position="5"/>
        <end position="91"/>
    </location>
</feature>
<dbReference type="Gene3D" id="3.40.30.10">
    <property type="entry name" value="Glutaredoxin"/>
    <property type="match status" value="1"/>
</dbReference>
<comment type="caution">
    <text evidence="5">The sequence shown here is derived from an EMBL/GenBank/DDBJ whole genome shotgun (WGS) entry which is preliminary data.</text>
</comment>
<gene>
    <name evidence="5" type="ORF">TRICI_004286</name>
</gene>
<accession>A0A642V1J2</accession>
<dbReference type="SUPFAM" id="SSF47616">
    <property type="entry name" value="GST C-terminal domain-like"/>
    <property type="match status" value="1"/>
</dbReference>
<evidence type="ECO:0000256" key="1">
    <source>
        <dbReference type="ARBA" id="ARBA00007409"/>
    </source>
</evidence>
<dbReference type="PROSITE" id="PS50404">
    <property type="entry name" value="GST_NTER"/>
    <property type="match status" value="1"/>
</dbReference>
<dbReference type="PANTHER" id="PTHR44051:SF8">
    <property type="entry name" value="GLUTATHIONE S-TRANSFERASE GSTA"/>
    <property type="match status" value="1"/>
</dbReference>
<dbReference type="Gene3D" id="1.20.1050.10">
    <property type="match status" value="1"/>
</dbReference>
<dbReference type="OrthoDB" id="2309723at2759"/>
<dbReference type="Pfam" id="PF02798">
    <property type="entry name" value="GST_N"/>
    <property type="match status" value="1"/>
</dbReference>
<proteinExistence type="inferred from homology"/>
<keyword evidence="6" id="KW-1185">Reference proteome</keyword>
<dbReference type="InterPro" id="IPR004046">
    <property type="entry name" value="GST_C"/>
</dbReference>
<dbReference type="InterPro" id="IPR036282">
    <property type="entry name" value="Glutathione-S-Trfase_C_sf"/>
</dbReference>
<dbReference type="SFLD" id="SFLDS00019">
    <property type="entry name" value="Glutathione_Transferase_(cytos"/>
    <property type="match status" value="1"/>
</dbReference>
<organism evidence="5 6">
    <name type="scientific">Trichomonascus ciferrii</name>
    <dbReference type="NCBI Taxonomy" id="44093"/>
    <lineage>
        <taxon>Eukaryota</taxon>
        <taxon>Fungi</taxon>
        <taxon>Dikarya</taxon>
        <taxon>Ascomycota</taxon>
        <taxon>Saccharomycotina</taxon>
        <taxon>Dipodascomycetes</taxon>
        <taxon>Dipodascales</taxon>
        <taxon>Trichomonascaceae</taxon>
        <taxon>Trichomonascus</taxon>
        <taxon>Trichomonascus ciferrii complex</taxon>
    </lineage>
</organism>
<dbReference type="CDD" id="cd03057">
    <property type="entry name" value="GST_N_Beta"/>
    <property type="match status" value="1"/>
</dbReference>
<evidence type="ECO:0000313" key="6">
    <source>
        <dbReference type="Proteomes" id="UP000761534"/>
    </source>
</evidence>
<dbReference type="VEuPathDB" id="FungiDB:TRICI_004286"/>
<reference evidence="5" key="1">
    <citation type="journal article" date="2019" name="G3 (Bethesda)">
        <title>Genome Assemblies of Two Rare Opportunistic Yeast Pathogens: Diutina rugosa (syn. Candida rugosa) and Trichomonascus ciferrii (syn. Candida ciferrii).</title>
        <authorList>
            <person name="Mixao V."/>
            <person name="Saus E."/>
            <person name="Hansen A.P."/>
            <person name="Lass-Florl C."/>
            <person name="Gabaldon T."/>
        </authorList>
    </citation>
    <scope>NUCLEOTIDE SEQUENCE</scope>
    <source>
        <strain evidence="5">CBS 4856</strain>
    </source>
</reference>
<evidence type="ECO:0000313" key="5">
    <source>
        <dbReference type="EMBL" id="KAA8910004.1"/>
    </source>
</evidence>
<feature type="domain" description="GST C-terminal" evidence="4">
    <location>
        <begin position="96"/>
        <end position="213"/>
    </location>
</feature>
<dbReference type="InterPro" id="IPR004045">
    <property type="entry name" value="Glutathione_S-Trfase_N"/>
</dbReference>
<evidence type="ECO:0008006" key="7">
    <source>
        <dbReference type="Google" id="ProtNLM"/>
    </source>
</evidence>
<dbReference type="CDD" id="cd03188">
    <property type="entry name" value="GST_C_Beta"/>
    <property type="match status" value="1"/>
</dbReference>
<protein>
    <recommendedName>
        <fullName evidence="7">Glutathione S-transferase</fullName>
    </recommendedName>
</protein>
<dbReference type="EMBL" id="SWFS01000328">
    <property type="protein sequence ID" value="KAA8910004.1"/>
    <property type="molecule type" value="Genomic_DNA"/>
</dbReference>
<dbReference type="Pfam" id="PF00043">
    <property type="entry name" value="GST_C"/>
    <property type="match status" value="1"/>
</dbReference>
<dbReference type="PROSITE" id="PS50405">
    <property type="entry name" value="GST_CTER"/>
    <property type="match status" value="1"/>
</dbReference>
<dbReference type="InterPro" id="IPR036249">
    <property type="entry name" value="Thioredoxin-like_sf"/>
</dbReference>
<evidence type="ECO:0000259" key="3">
    <source>
        <dbReference type="PROSITE" id="PS50404"/>
    </source>
</evidence>
<sequence length="213" mass="24601">MSPVNKLKLYYLPLSNSLFIRIVLEQGGFENVEYSKLTQKEDGTIYLEDGSKYTDVNPKGWIPTLVINDKDVLTEAVVVAQYLVSLRPEKYFFPQEGLAKYKAMALLNFLTTEIQKGIMVAKKPFADEKVKNWVADDIAKRYQYLEDILSSQDFLLGDQFSIADAYAYNTTRWIGLCGLDINRFPNMVNWQKRIEKLDFVQRAIKNEGLEPIY</sequence>
<evidence type="ECO:0000259" key="4">
    <source>
        <dbReference type="PROSITE" id="PS50405"/>
    </source>
</evidence>
<dbReference type="AlphaFoldDB" id="A0A642V1J2"/>
<comment type="similarity">
    <text evidence="1 2">Belongs to the GST superfamily.</text>
</comment>
<dbReference type="SUPFAM" id="SSF52833">
    <property type="entry name" value="Thioredoxin-like"/>
    <property type="match status" value="1"/>
</dbReference>
<dbReference type="InterPro" id="IPR040079">
    <property type="entry name" value="Glutathione_S-Trfase"/>
</dbReference>
<evidence type="ECO:0000256" key="2">
    <source>
        <dbReference type="RuleBase" id="RU003494"/>
    </source>
</evidence>